<sequence>MKLQSTNALIALSVATALAGCSEQPAEVVDKSPRPVNVIELGDYQGDFQQIFAGRLESVYEAHVSFRVPGTIEAIYVSPGDQVKKGDKLAQLDAHDYQVALIELEARLSEAESAKRLAESELRRVKQAISENAIAKVNLDRARSGYERARAAVEVVKQNIIKAEDAIRYTTLRAPFDGVVGQQKSEEYEQILPGIPVFQVHKLSQLEAVVDVPESLIQQFKYGQSVNVTWQDANQSFTAFAREIGTVPHPIKQTYSVVFQIDQANIPALPGKAVVVEADFSTKADVHCLPYGL</sequence>
<dbReference type="SUPFAM" id="SSF111369">
    <property type="entry name" value="HlyD-like secretion proteins"/>
    <property type="match status" value="1"/>
</dbReference>
<dbReference type="NCBIfam" id="TIGR01730">
    <property type="entry name" value="RND_mfp"/>
    <property type="match status" value="1"/>
</dbReference>
<dbReference type="PROSITE" id="PS51257">
    <property type="entry name" value="PROKAR_LIPOPROTEIN"/>
    <property type="match status" value="1"/>
</dbReference>
<evidence type="ECO:0000313" key="6">
    <source>
        <dbReference type="Proteomes" id="UP000031671"/>
    </source>
</evidence>
<evidence type="ECO:0000256" key="2">
    <source>
        <dbReference type="SAM" id="Coils"/>
    </source>
</evidence>
<feature type="signal peptide" evidence="3">
    <location>
        <begin position="1"/>
        <end position="19"/>
    </location>
</feature>
<protein>
    <submittedName>
        <fullName evidence="5">Co/Zn/Cd efflux system membrane fusion protein</fullName>
    </submittedName>
</protein>
<proteinExistence type="inferred from homology"/>
<evidence type="ECO:0000256" key="3">
    <source>
        <dbReference type="SAM" id="SignalP"/>
    </source>
</evidence>
<dbReference type="Proteomes" id="UP000031671">
    <property type="component" value="Unassembled WGS sequence"/>
</dbReference>
<keyword evidence="6" id="KW-1185">Reference proteome</keyword>
<dbReference type="AlphaFoldDB" id="A0A0B8P6F9"/>
<comment type="caution">
    <text evidence="5">The sequence shown here is derived from an EMBL/GenBank/DDBJ whole genome shotgun (WGS) entry which is preliminary data.</text>
</comment>
<organism evidence="5 6">
    <name type="scientific">Vibrio ishigakensis</name>
    <dbReference type="NCBI Taxonomy" id="1481914"/>
    <lineage>
        <taxon>Bacteria</taxon>
        <taxon>Pseudomonadati</taxon>
        <taxon>Pseudomonadota</taxon>
        <taxon>Gammaproteobacteria</taxon>
        <taxon>Vibrionales</taxon>
        <taxon>Vibrionaceae</taxon>
        <taxon>Vibrio</taxon>
    </lineage>
</organism>
<dbReference type="Gene3D" id="1.10.287.470">
    <property type="entry name" value="Helix hairpin bin"/>
    <property type="match status" value="1"/>
</dbReference>
<feature type="domain" description="CzcB-like barrel-sandwich hybrid" evidence="4">
    <location>
        <begin position="62"/>
        <end position="184"/>
    </location>
</feature>
<keyword evidence="2" id="KW-0175">Coiled coil</keyword>
<dbReference type="Gene3D" id="2.40.50.100">
    <property type="match status" value="1"/>
</dbReference>
<dbReference type="GO" id="GO:0015562">
    <property type="term" value="F:efflux transmembrane transporter activity"/>
    <property type="evidence" value="ECO:0007669"/>
    <property type="project" value="TreeGrafter"/>
</dbReference>
<comment type="similarity">
    <text evidence="1">Belongs to the membrane fusion protein (MFP) (TC 8.A.1) family.</text>
</comment>
<dbReference type="GO" id="GO:1990281">
    <property type="term" value="C:efflux pump complex"/>
    <property type="evidence" value="ECO:0007669"/>
    <property type="project" value="TreeGrafter"/>
</dbReference>
<evidence type="ECO:0000256" key="1">
    <source>
        <dbReference type="ARBA" id="ARBA00009477"/>
    </source>
</evidence>
<dbReference type="EMBL" id="BBRZ01000091">
    <property type="protein sequence ID" value="GAM58519.1"/>
    <property type="molecule type" value="Genomic_DNA"/>
</dbReference>
<dbReference type="InterPro" id="IPR058647">
    <property type="entry name" value="BSH_CzcB-like"/>
</dbReference>
<accession>A0A0B8P6F9</accession>
<gene>
    <name evidence="5" type="ORF">JCM19231_5605</name>
</gene>
<evidence type="ECO:0000259" key="4">
    <source>
        <dbReference type="Pfam" id="PF25973"/>
    </source>
</evidence>
<keyword evidence="3" id="KW-0732">Signal</keyword>
<dbReference type="Pfam" id="PF25973">
    <property type="entry name" value="BSH_CzcB"/>
    <property type="match status" value="1"/>
</dbReference>
<dbReference type="PANTHER" id="PTHR30469">
    <property type="entry name" value="MULTIDRUG RESISTANCE PROTEIN MDTA"/>
    <property type="match status" value="1"/>
</dbReference>
<reference evidence="5 6" key="2">
    <citation type="submission" date="2015-01" db="EMBL/GenBank/DDBJ databases">
        <authorList>
            <consortium name="NBRP consortium"/>
            <person name="Sawabe T."/>
            <person name="Meirelles P."/>
            <person name="Feng G."/>
            <person name="Sayaka M."/>
            <person name="Hattori M."/>
            <person name="Ohkuma M."/>
        </authorList>
    </citation>
    <scope>NUCLEOTIDE SEQUENCE [LARGE SCALE GENOMIC DNA]</scope>
    <source>
        <strain evidence="6">JCM 19231</strain>
    </source>
</reference>
<evidence type="ECO:0000313" key="5">
    <source>
        <dbReference type="EMBL" id="GAM58519.1"/>
    </source>
</evidence>
<dbReference type="InterPro" id="IPR006143">
    <property type="entry name" value="RND_pump_MFP"/>
</dbReference>
<reference evidence="5 6" key="1">
    <citation type="submission" date="2015-01" db="EMBL/GenBank/DDBJ databases">
        <title>Vibrio sp. C1 JCM 19231 whole genome shotgun sequence.</title>
        <authorList>
            <person name="Sawabe T."/>
            <person name="Meirelles P."/>
            <person name="Feng G."/>
            <person name="Sayaka M."/>
            <person name="Hattori M."/>
            <person name="Ohkuma M."/>
        </authorList>
    </citation>
    <scope>NUCLEOTIDE SEQUENCE [LARGE SCALE GENOMIC DNA]</scope>
    <source>
        <strain evidence="6">JCM 19231</strain>
    </source>
</reference>
<feature type="coiled-coil region" evidence="2">
    <location>
        <begin position="94"/>
        <end position="166"/>
    </location>
</feature>
<dbReference type="Gene3D" id="2.40.30.170">
    <property type="match status" value="1"/>
</dbReference>
<feature type="chain" id="PRO_5002121870" evidence="3">
    <location>
        <begin position="20"/>
        <end position="293"/>
    </location>
</feature>
<name>A0A0B8P6F9_9VIBR</name>